<dbReference type="Proteomes" id="UP000846355">
    <property type="component" value="Unassembled WGS sequence"/>
</dbReference>
<reference evidence="6" key="2">
    <citation type="journal article" date="2018" name="Genome Biol.">
        <title>SKESA: strategic k-mer extension for scrupulous assemblies.</title>
        <authorList>
            <person name="Souvorov A."/>
            <person name="Agarwala R."/>
            <person name="Lipman D.J."/>
        </authorList>
    </citation>
    <scope>NUCLEOTIDE SEQUENCE</scope>
    <source>
        <strain evidence="6">Escherichia coli</strain>
        <strain evidence="5">EuSCAPE_DE065</strain>
    </source>
</reference>
<dbReference type="EMBL" id="RQTU01000196">
    <property type="protein sequence ID" value="RRD68780.1"/>
    <property type="molecule type" value="Genomic_DNA"/>
</dbReference>
<evidence type="ECO:0000313" key="13">
    <source>
        <dbReference type="EMBL" id="RLY54916.1"/>
    </source>
</evidence>
<dbReference type="EMBL" id="CACRYR010000011">
    <property type="protein sequence ID" value="VZR04293.1"/>
    <property type="molecule type" value="Genomic_DNA"/>
</dbReference>
<evidence type="ECO:0000313" key="26">
    <source>
        <dbReference type="Proteomes" id="UP000469708"/>
    </source>
</evidence>
<evidence type="ECO:0000313" key="20">
    <source>
        <dbReference type="Proteomes" id="UP000271008"/>
    </source>
</evidence>
<reference evidence="15 19" key="3">
    <citation type="submission" date="2018-06" db="EMBL/GenBank/DDBJ databases">
        <authorList>
            <consortium name="Pathogen Informatics"/>
            <person name="Doyle S."/>
        </authorList>
    </citation>
    <scope>NUCLEOTIDE SEQUENCE [LARGE SCALE GENOMIC DNA]</scope>
    <source>
        <strain evidence="15 19">NCTC8500</strain>
    </source>
</reference>
<sequence length="179" mass="18951">MNKSMIQSGGYVLLAGLILAMSSTLFAADNNLHFSGNLLSKSCALVVDGQYLAEVRFPTVSRQDLNVAGQSARVPVVFKLKDCKGPAGYNVKVTLTGVEDSEQPGFLALDTSSTAQGVGIGMEKTDGMQVAINNTNGATFALTNGNNDINFRAWLQAKSGRDVTIGEFTASLTATFEYI</sequence>
<reference evidence="13 21" key="5">
    <citation type="submission" date="2018-10" db="EMBL/GenBank/DDBJ databases">
        <title>Comparison of Escherichia coli isolates recovered from retail chicken and from chicken fecal samples by antimicrobial susceptibility test and whole genome sequencing.</title>
        <authorList>
            <person name="Tang B."/>
            <person name="Ma Y."/>
            <person name="He X."/>
            <person name="Cao L."/>
            <person name="Xia X."/>
            <person name="Yang H."/>
        </authorList>
    </citation>
    <scope>NUCLEOTIDE SEQUENCE [LARGE SCALE GENOMIC DNA]</scope>
    <source>
        <strain evidence="13 21">CMJH98b</strain>
    </source>
</reference>
<dbReference type="EMBL" id="JAAGYI010000001">
    <property type="protein sequence ID" value="NEM84112.1"/>
    <property type="molecule type" value="Genomic_DNA"/>
</dbReference>
<dbReference type="Proteomes" id="UP000359125">
    <property type="component" value="Unassembled WGS sequence"/>
</dbReference>
<reference evidence="27" key="15">
    <citation type="submission" date="2020-06" db="EMBL/GenBank/DDBJ databases">
        <title>Identification and Characterisation of Fosfomycin Resistance in Escherichia coli Urinary Tract Infection Isolates from Australia.</title>
        <authorList>
            <person name="Mowlaboccus S."/>
            <person name="Daley D."/>
            <person name="Pang S."/>
            <person name="Gottlieb T."/>
            <person name="Nimmo G.R."/>
            <person name="George N."/>
            <person name="Korman T.M."/>
            <person name="Strietberg R."/>
            <person name="Robson J."/>
            <person name="Peachey G."/>
            <person name="Collignon P."/>
            <person name="Bradbury S."/>
            <person name="Colombi E."/>
            <person name="Ramsay J.P."/>
            <person name="Rogers B.A."/>
            <person name="Coombs G.W."/>
        </authorList>
    </citation>
    <scope>NUCLEOTIDE SEQUENCE [LARGE SCALE GENOMIC DNA]</scope>
    <source>
        <strain evidence="27">EC2</strain>
    </source>
</reference>
<dbReference type="EMBL" id="LDYI01000178">
    <property type="protein sequence ID" value="KPO03907.1"/>
    <property type="molecule type" value="Genomic_DNA"/>
</dbReference>
<protein>
    <submittedName>
        <fullName evidence="6">Fimbrial protein</fullName>
    </submittedName>
    <submittedName>
        <fullName evidence="17">Fimbrial-like protein YfcP</fullName>
    </submittedName>
    <submittedName>
        <fullName evidence="15">Putative fimbrial-like adhesin protein</fullName>
    </submittedName>
</protein>
<reference evidence="12" key="13">
    <citation type="journal article" date="2020" name="Int. J. Antimicrob. Agents">
        <title>Identification and characterisation of fosfomycin resistance in Escherichia coli urinary tract infection isolates from Australia.</title>
        <authorList>
            <person name="Mowlaboccus S."/>
            <person name="Daley D."/>
            <person name="Pang S."/>
            <person name="Gottlieb T."/>
            <person name="Merlino J."/>
            <person name="Nimmo G.R."/>
            <person name="George N."/>
            <person name="Korman T.M."/>
            <person name="Streitberg R."/>
            <person name="Robson J."/>
            <person name="Peachey G."/>
            <person name="Collignon P."/>
            <person name="Bradbury S."/>
            <person name="Colombi E."/>
            <person name="Ramsay J.P."/>
            <person name="Rogers B.A."/>
            <person name="Coombs G.W."/>
        </authorList>
    </citation>
    <scope>NUCLEOTIDE SEQUENCE</scope>
    <source>
        <strain evidence="12">EC2</strain>
    </source>
</reference>
<dbReference type="Proteomes" id="UP000870292">
    <property type="component" value="Unassembled WGS sequence"/>
</dbReference>
<dbReference type="Proteomes" id="UP000436141">
    <property type="component" value="Unassembled WGS sequence"/>
</dbReference>
<evidence type="ECO:0000313" key="27">
    <source>
        <dbReference type="Proteomes" id="UP000509796"/>
    </source>
</evidence>
<evidence type="ECO:0000313" key="3">
    <source>
        <dbReference type="EMBL" id="EFC3523003.1"/>
    </source>
</evidence>
<dbReference type="InterPro" id="IPR036937">
    <property type="entry name" value="Adhesion_dom_fimbrial_sf"/>
</dbReference>
<dbReference type="Proteomes" id="UP000321295">
    <property type="component" value="Unassembled WGS sequence"/>
</dbReference>
<dbReference type="InterPro" id="IPR050263">
    <property type="entry name" value="Bact_Fimbrial_Adh_Pro"/>
</dbReference>
<reference evidence="4 28" key="10">
    <citation type="submission" date="2019-11" db="EMBL/GenBank/DDBJ databases">
        <authorList>
            <consortium name="GenomeTrakr network: Whole genome sequencing for foodborne pathogen traceback"/>
        </authorList>
    </citation>
    <scope>NUCLEOTIDE SEQUENCE [LARGE SCALE GENOMIC DNA]</scope>
    <source>
        <strain evidence="4 28">PSU-2072</strain>
    </source>
</reference>
<evidence type="ECO:0000313" key="22">
    <source>
        <dbReference type="Proteomes" id="UP000321295"/>
    </source>
</evidence>
<evidence type="ECO:0000313" key="23">
    <source>
        <dbReference type="Proteomes" id="UP000359125"/>
    </source>
</evidence>
<dbReference type="SMR" id="A0A037Y648"/>
<reference evidence="7 18" key="1">
    <citation type="journal article" date="2015" name="Front. Microbiol.">
        <title>Genetic determinants of heat resistance in Escherichia coli.</title>
        <authorList>
            <person name="Mercer R.G."/>
            <person name="Zheng J."/>
            <person name="Garcia-Hernandez R."/>
            <person name="Ruan L."/>
            <person name="Ganzle M.G."/>
            <person name="McMullen L.M."/>
        </authorList>
    </citation>
    <scope>NUCLEOTIDE SEQUENCE [LARGE SCALE GENOMIC DNA]</scope>
    <source>
        <strain evidence="7 18">AW1.3</strain>
    </source>
</reference>
<dbReference type="RefSeq" id="WP_001043398.1">
    <property type="nucleotide sequence ID" value="NZ_AP019189.1"/>
</dbReference>
<reference evidence="14 20" key="6">
    <citation type="submission" date="2018-11" db="EMBL/GenBank/DDBJ databases">
        <title>Enterobacteriaceae from Patient.</title>
        <authorList>
            <person name="Shen C."/>
            <person name="Yang Y."/>
            <person name="Tian G."/>
        </authorList>
    </citation>
    <scope>NUCLEOTIDE SEQUENCE [LARGE SCALE GENOMIC DNA]</scope>
    <source>
        <strain evidence="14 20">GBGD28</strain>
    </source>
</reference>
<evidence type="ECO:0000313" key="11">
    <source>
        <dbReference type="EMBL" id="NEM84112.1"/>
    </source>
</evidence>
<reference evidence="10 24" key="11">
    <citation type="submission" date="2019-12" db="EMBL/GenBank/DDBJ databases">
        <title>Enteriobacteria Tanzani isolates_10434.</title>
        <authorList>
            <person name="Subbiah M."/>
            <person name="Call D."/>
        </authorList>
    </citation>
    <scope>NUCLEOTIDE SEQUENCE [LARGE SCALE GENOMIC DNA]</scope>
    <source>
        <strain evidence="10 24">10434wD1</strain>
    </source>
</reference>
<reference evidence="12" key="16">
    <citation type="submission" date="2020-06" db="EMBL/GenBank/DDBJ databases">
        <authorList>
            <person name="Ramsay J.P."/>
            <person name="Colombi E."/>
            <person name="Mowlaboccus S."/>
        </authorList>
    </citation>
    <scope>NUCLEOTIDE SEQUENCE</scope>
    <source>
        <strain evidence="12">EC2</strain>
    </source>
</reference>
<dbReference type="EMBL" id="DABHXT010000007">
    <property type="protein sequence ID" value="HAJ5958140.1"/>
    <property type="molecule type" value="Genomic_DNA"/>
</dbReference>
<dbReference type="EMBL" id="CP058571">
    <property type="protein sequence ID" value="QLG56703.1"/>
    <property type="molecule type" value="Genomic_DNA"/>
</dbReference>
<evidence type="ECO:0000313" key="30">
    <source>
        <dbReference type="Proteomes" id="UP000629265"/>
    </source>
</evidence>
<dbReference type="PATRIC" id="fig|562.10493.peg.786"/>
<dbReference type="Proteomes" id="UP000509796">
    <property type="component" value="Chromosome"/>
</dbReference>
<dbReference type="GO" id="GO:0009289">
    <property type="term" value="C:pilus"/>
    <property type="evidence" value="ECO:0007669"/>
    <property type="project" value="InterPro"/>
</dbReference>
<evidence type="ECO:0000313" key="28">
    <source>
        <dbReference type="Proteomes" id="UP000530628"/>
    </source>
</evidence>
<dbReference type="EMBL" id="AASHPR010000001">
    <property type="protein sequence ID" value="EFC3523003.1"/>
    <property type="molecule type" value="Genomic_DNA"/>
</dbReference>
<dbReference type="Pfam" id="PF00419">
    <property type="entry name" value="Fimbrial"/>
    <property type="match status" value="1"/>
</dbReference>
<evidence type="ECO:0000313" key="19">
    <source>
        <dbReference type="Proteomes" id="UP000254429"/>
    </source>
</evidence>
<dbReference type="PANTHER" id="PTHR33420">
    <property type="entry name" value="FIMBRIAL SUBUNIT ELFA-RELATED"/>
    <property type="match status" value="1"/>
</dbReference>
<evidence type="ECO:0000313" key="25">
    <source>
        <dbReference type="Proteomes" id="UP000441160"/>
    </source>
</evidence>
<evidence type="ECO:0000313" key="10">
    <source>
        <dbReference type="EMBL" id="MXI77073.1"/>
    </source>
</evidence>
<evidence type="ECO:0000259" key="2">
    <source>
        <dbReference type="Pfam" id="PF00419"/>
    </source>
</evidence>
<dbReference type="EMBL" id="DADUEU010000001">
    <property type="protein sequence ID" value="HBB1571290.1"/>
    <property type="molecule type" value="Genomic_DNA"/>
</dbReference>
<reference evidence="9 25" key="12">
    <citation type="submission" date="2019-12" db="EMBL/GenBank/DDBJ databases">
        <title>Enteriobacteria Tanzani isolates_8377-8380.</title>
        <authorList>
            <person name="Subbiah M."/>
            <person name="Call D."/>
        </authorList>
    </citation>
    <scope>NUCLEOTIDE SEQUENCE [LARGE SCALE GENOMIC DNA]</scope>
    <source>
        <strain evidence="9 25">8378wB3</strain>
    </source>
</reference>
<feature type="signal peptide" evidence="1">
    <location>
        <begin position="1"/>
        <end position="27"/>
    </location>
</feature>
<reference evidence="11 26" key="14">
    <citation type="submission" date="2020-02" db="EMBL/GenBank/DDBJ databases">
        <authorList>
            <person name="Subbiah M."/>
            <person name="Call D."/>
        </authorList>
    </citation>
    <scope>NUCLEOTIDE SEQUENCE [LARGE SCALE GENOMIC DNA]</scope>
    <source>
        <strain evidence="11 26">8375wC2</strain>
    </source>
</reference>
<dbReference type="EMBL" id="VRXD01000007">
    <property type="protein sequence ID" value="TXQ36940.1"/>
    <property type="molecule type" value="Genomic_DNA"/>
</dbReference>
<dbReference type="EMBL" id="WTRX01000015">
    <property type="protein sequence ID" value="MWU31521.1"/>
    <property type="molecule type" value="Genomic_DNA"/>
</dbReference>
<dbReference type="EMBL" id="UGFG01000001">
    <property type="protein sequence ID" value="STM37938.1"/>
    <property type="molecule type" value="Genomic_DNA"/>
</dbReference>
<accession>A0A037Y648</accession>
<reference evidence="17 30" key="9">
    <citation type="submission" date="2019-11" db="EMBL/GenBank/DDBJ databases">
        <authorList>
            <person name="Haines EK M."/>
        </authorList>
    </citation>
    <scope>NUCLEOTIDE SEQUENCE [LARGE SCALE GENOMIC DNA]</scope>
    <source>
        <strain evidence="17">KR2729</strain>
    </source>
</reference>
<gene>
    <name evidence="15" type="primary">yfcP</name>
    <name evidence="7" type="ORF">ACU57_26755</name>
    <name evidence="3" type="ORF">CTR35_000065</name>
    <name evidence="13" type="ORF">EAI46_21930</name>
    <name evidence="14" type="ORF">EIA08_28365</name>
    <name evidence="8" type="ORF">EIZ93_06280</name>
    <name evidence="16" type="ORF">FV293_07015</name>
    <name evidence="11" type="ORF">G3V95_01130</name>
    <name evidence="4" type="ORF">GNW61_19990</name>
    <name evidence="9" type="ORF">GP944_12105</name>
    <name evidence="10" type="ORF">GRW05_23030</name>
    <name evidence="5" type="ORF">HMV95_07590</name>
    <name evidence="12" type="ORF">HX136_07300</name>
    <name evidence="17" type="ORF">IDONEFKE_02202</name>
    <name evidence="6" type="ORF">J0541_000125</name>
    <name evidence="15" type="ORF">NCTC8500_01697</name>
</gene>
<feature type="chain" id="PRO_5015026254" evidence="1">
    <location>
        <begin position="28"/>
        <end position="179"/>
    </location>
</feature>
<dbReference type="Proteomes" id="UP000530628">
    <property type="component" value="Unassembled WGS sequence"/>
</dbReference>
<reference evidence="3 29" key="4">
    <citation type="submission" date="2018-08" db="EMBL/GenBank/DDBJ databases">
        <authorList>
            <consortium name="NARMS: The National Antimicrobial Resistance Monitoring System"/>
        </authorList>
    </citation>
    <scope>NUCLEOTIDE SEQUENCE [LARGE SCALE GENOMIC DNA]</scope>
    <source>
        <strain evidence="3 29">FSIS11705178</strain>
    </source>
</reference>
<dbReference type="SUPFAM" id="SSF49401">
    <property type="entry name" value="Bacterial adhesins"/>
    <property type="match status" value="1"/>
</dbReference>
<dbReference type="GO" id="GO:0043709">
    <property type="term" value="P:cell adhesion involved in single-species biofilm formation"/>
    <property type="evidence" value="ECO:0007669"/>
    <property type="project" value="TreeGrafter"/>
</dbReference>
<dbReference type="InterPro" id="IPR000259">
    <property type="entry name" value="Adhesion_dom_fimbrial"/>
</dbReference>
<evidence type="ECO:0000313" key="4">
    <source>
        <dbReference type="EMBL" id="EFH6651004.1"/>
    </source>
</evidence>
<dbReference type="EMBL" id="WUIY01000260">
    <property type="protein sequence ID" value="MXI77073.1"/>
    <property type="molecule type" value="Genomic_DNA"/>
</dbReference>
<evidence type="ECO:0000256" key="1">
    <source>
        <dbReference type="SAM" id="SignalP"/>
    </source>
</evidence>
<organism evidence="6">
    <name type="scientific">Escherichia coli</name>
    <dbReference type="NCBI Taxonomy" id="562"/>
    <lineage>
        <taxon>Bacteria</taxon>
        <taxon>Pseudomonadati</taxon>
        <taxon>Pseudomonadota</taxon>
        <taxon>Gammaproteobacteria</taxon>
        <taxon>Enterobacterales</taxon>
        <taxon>Enterobacteriaceae</taxon>
        <taxon>Escherichia</taxon>
    </lineage>
</organism>
<evidence type="ECO:0000313" key="9">
    <source>
        <dbReference type="EMBL" id="MWU31521.1"/>
    </source>
</evidence>
<dbReference type="EMBL" id="RYCF01000012">
    <property type="protein sequence ID" value="MQK23927.1"/>
    <property type="molecule type" value="Genomic_DNA"/>
</dbReference>
<evidence type="ECO:0000313" key="6">
    <source>
        <dbReference type="EMBL" id="HBB1571290.1"/>
    </source>
</evidence>
<dbReference type="PANTHER" id="PTHR33420:SF9">
    <property type="entry name" value="MINOR FIMBRIAL SUBUNIT"/>
    <property type="match status" value="1"/>
</dbReference>
<dbReference type="InterPro" id="IPR008966">
    <property type="entry name" value="Adhesion_dom_sf"/>
</dbReference>
<evidence type="ECO:0000313" key="21">
    <source>
        <dbReference type="Proteomes" id="UP000281340"/>
    </source>
</evidence>
<dbReference type="AlphaFoldDB" id="A0A037Y648"/>
<evidence type="ECO:0000313" key="24">
    <source>
        <dbReference type="Proteomes" id="UP000436141"/>
    </source>
</evidence>
<evidence type="ECO:0000313" key="18">
    <source>
        <dbReference type="Proteomes" id="UP000050556"/>
    </source>
</evidence>
<dbReference type="OMA" id="CKGPAEY"/>
<evidence type="ECO:0000313" key="29">
    <source>
        <dbReference type="Proteomes" id="UP000538406"/>
    </source>
</evidence>
<evidence type="ECO:0000313" key="16">
    <source>
        <dbReference type="EMBL" id="TXQ36940.1"/>
    </source>
</evidence>
<keyword evidence="1" id="KW-0732">Signal</keyword>
<dbReference type="Proteomes" id="UP000629265">
    <property type="component" value="Unassembled WGS sequence"/>
</dbReference>
<evidence type="ECO:0000313" key="5">
    <source>
        <dbReference type="EMBL" id="HAJ5958140.1"/>
    </source>
</evidence>
<evidence type="ECO:0000313" key="14">
    <source>
        <dbReference type="EMBL" id="RRD68780.1"/>
    </source>
</evidence>
<evidence type="ECO:0000313" key="8">
    <source>
        <dbReference type="EMBL" id="MQK23927.1"/>
    </source>
</evidence>
<dbReference type="Proteomes" id="UP000271008">
    <property type="component" value="Unassembled WGS sequence"/>
</dbReference>
<dbReference type="Proteomes" id="UP000538406">
    <property type="component" value="Unassembled WGS sequence"/>
</dbReference>
<evidence type="ECO:0000313" key="15">
    <source>
        <dbReference type="EMBL" id="STM37938.1"/>
    </source>
</evidence>
<dbReference type="Proteomes" id="UP000281340">
    <property type="component" value="Unassembled WGS sequence"/>
</dbReference>
<name>A0A037Y648_ECOLX</name>
<evidence type="ECO:0000313" key="7">
    <source>
        <dbReference type="EMBL" id="KPO03907.1"/>
    </source>
</evidence>
<dbReference type="Proteomes" id="UP000050556">
    <property type="component" value="Unassembled WGS sequence"/>
</dbReference>
<reference evidence="6" key="17">
    <citation type="submission" date="2021-03" db="EMBL/GenBank/DDBJ databases">
        <authorList>
            <consortium name="NCBI Pathogen Detection Project"/>
        </authorList>
    </citation>
    <scope>NUCLEOTIDE SEQUENCE</scope>
    <source>
        <strain evidence="6">Escherichia coli</strain>
        <strain evidence="5">EuSCAPE_DE065</strain>
    </source>
</reference>
<dbReference type="Gene3D" id="2.60.40.1090">
    <property type="entry name" value="Fimbrial-type adhesion domain"/>
    <property type="match status" value="1"/>
</dbReference>
<dbReference type="EMBL" id="AASWOY010000061">
    <property type="protein sequence ID" value="EFH6651004.1"/>
    <property type="molecule type" value="Genomic_DNA"/>
</dbReference>
<dbReference type="FunFam" id="2.60.40.1090:FF:000012">
    <property type="entry name" value="Minor fimbrial subunit StfG"/>
    <property type="match status" value="1"/>
</dbReference>
<reference evidence="16 22" key="8">
    <citation type="submission" date="2019-08" db="EMBL/GenBank/DDBJ databases">
        <title>Whole genome analysis of cultivated E. coli strains isolated from CD patients and healthy donors.</title>
        <authorList>
            <person name="Siniagina M.N."/>
            <person name="Markelova M.I."/>
            <person name="Laikov A.V."/>
            <person name="Boulygina E.A."/>
            <person name="Khusnutdinova D.R."/>
            <person name="Kharchenko A."/>
            <person name="Grigoryeva T.V."/>
        </authorList>
    </citation>
    <scope>NUCLEOTIDE SEQUENCE [LARGE SCALE GENOMIC DNA]</scope>
    <source>
        <strain evidence="16 22">1_45_11</strain>
    </source>
</reference>
<reference evidence="8 23" key="7">
    <citation type="journal article" date="2019" name="Environ. Health Perspect.">
        <title>Inter-host Transmission of Carbapenemase-Producing Escherichia coli among Humans and Backyard Animals.</title>
        <authorList>
            <person name="Li J."/>
            <person name="Bi Z."/>
            <person name="Ma S."/>
            <person name="Chen B."/>
            <person name="Cai C."/>
            <person name="He J."/>
            <person name="Schwarz S."/>
            <person name="Sun C."/>
            <person name="Zhou Y."/>
            <person name="Yin J."/>
            <person name="Hulth A."/>
            <person name="Wang Y."/>
            <person name="Shen Z."/>
            <person name="Wang S."/>
            <person name="Wu C."/>
            <person name="Nilsson L.E."/>
            <person name="Walsh T.R."/>
            <person name="Borjesson S."/>
            <person name="Shen J."/>
            <person name="Sun Q."/>
            <person name="Wang Y."/>
        </authorList>
    </citation>
    <scope>NUCLEOTIDE SEQUENCE [LARGE SCALE GENOMIC DNA]</scope>
    <source>
        <strain evidence="8 23">A016f</strain>
    </source>
</reference>
<dbReference type="Proteomes" id="UP000469708">
    <property type="component" value="Unassembled WGS sequence"/>
</dbReference>
<evidence type="ECO:0000313" key="12">
    <source>
        <dbReference type="EMBL" id="QLG56703.1"/>
    </source>
</evidence>
<dbReference type="EMBL" id="RDDM01000241">
    <property type="protein sequence ID" value="RLY54916.1"/>
    <property type="molecule type" value="Genomic_DNA"/>
</dbReference>
<evidence type="ECO:0000313" key="17">
    <source>
        <dbReference type="EMBL" id="VZR04293.1"/>
    </source>
</evidence>
<dbReference type="Proteomes" id="UP000254429">
    <property type="component" value="Unassembled WGS sequence"/>
</dbReference>
<proteinExistence type="predicted"/>
<feature type="domain" description="Fimbrial-type adhesion" evidence="2">
    <location>
        <begin position="33"/>
        <end position="178"/>
    </location>
</feature>
<dbReference type="Proteomes" id="UP000441160">
    <property type="component" value="Unassembled WGS sequence"/>
</dbReference>